<dbReference type="Pfam" id="PF00106">
    <property type="entry name" value="adh_short"/>
    <property type="match status" value="1"/>
</dbReference>
<dbReference type="InterPro" id="IPR002347">
    <property type="entry name" value="SDR_fam"/>
</dbReference>
<reference evidence="1 2" key="1">
    <citation type="submission" date="2023-08" db="EMBL/GenBank/DDBJ databases">
        <title>Phytohabitans sansha sp. nov., isolated from marine sediment.</title>
        <authorList>
            <person name="Zhao Y."/>
            <person name="Yi K."/>
        </authorList>
    </citation>
    <scope>NUCLEOTIDE SEQUENCE [LARGE SCALE GENOMIC DNA]</scope>
    <source>
        <strain evidence="1 2">ZYX-F-186</strain>
    </source>
</reference>
<dbReference type="PRINTS" id="PR00081">
    <property type="entry name" value="GDHRDH"/>
</dbReference>
<protein>
    <submittedName>
        <fullName evidence="1">SDR family oxidoreductase</fullName>
    </submittedName>
</protein>
<dbReference type="PANTHER" id="PTHR44147:SF2">
    <property type="entry name" value="DEHYDROGENASE_REDUCTASE SDR FAMILY MEMBER 1"/>
    <property type="match status" value="1"/>
</dbReference>
<keyword evidence="2" id="KW-1185">Reference proteome</keyword>
<dbReference type="RefSeq" id="WP_308718213.1">
    <property type="nucleotide sequence ID" value="NZ_JAVHUY010000067.1"/>
</dbReference>
<dbReference type="Proteomes" id="UP001230908">
    <property type="component" value="Unassembled WGS sequence"/>
</dbReference>
<gene>
    <name evidence="1" type="ORF">RB614_41475</name>
</gene>
<dbReference type="Gene3D" id="3.40.50.720">
    <property type="entry name" value="NAD(P)-binding Rossmann-like Domain"/>
    <property type="match status" value="1"/>
</dbReference>
<organism evidence="1 2">
    <name type="scientific">Phytohabitans maris</name>
    <dbReference type="NCBI Taxonomy" id="3071409"/>
    <lineage>
        <taxon>Bacteria</taxon>
        <taxon>Bacillati</taxon>
        <taxon>Actinomycetota</taxon>
        <taxon>Actinomycetes</taxon>
        <taxon>Micromonosporales</taxon>
        <taxon>Micromonosporaceae</taxon>
    </lineage>
</organism>
<accession>A0ABU0ZVA8</accession>
<comment type="caution">
    <text evidence="1">The sequence shown here is derived from an EMBL/GenBank/DDBJ whole genome shotgun (WGS) entry which is preliminary data.</text>
</comment>
<evidence type="ECO:0000313" key="2">
    <source>
        <dbReference type="Proteomes" id="UP001230908"/>
    </source>
</evidence>
<dbReference type="PANTHER" id="PTHR44147">
    <property type="entry name" value="DEHYDROGENASE/REDUCTASE SDR FAMILY MEMBER 1"/>
    <property type="match status" value="1"/>
</dbReference>
<dbReference type="NCBIfam" id="NF006159">
    <property type="entry name" value="PRK08303.1"/>
    <property type="match status" value="1"/>
</dbReference>
<sequence>MPTDDHPLAGRVALVAGSTRGCGRAIAIELGALGATVYGSGRSTRAGRSPMNRPETIEDTAELVTAAGGEGIAVRCDHTDADDVRALVGRIRSDHARLDILVNDVWGGDPFVQWDEPLWEHPIDATLGVLRNGVETHLITNHFAIPLMLEGAADGLVVEVGDGKYDVPYRGNMPYDLVKTAVARMGQTLAHDLGPHGVTALTVTPGYLRSESMLDYFGVTEQTWREAAERVPFFDHSETPHLLGRGIAALAADAERHRFAGQCLGSWDLMRAYDLVDADGSRPDWGAVDLEARLQTLASGMPAPA</sequence>
<dbReference type="InterPro" id="IPR036291">
    <property type="entry name" value="NAD(P)-bd_dom_sf"/>
</dbReference>
<name>A0ABU0ZVA8_9ACTN</name>
<proteinExistence type="predicted"/>
<dbReference type="EMBL" id="JAVHUY010000067">
    <property type="protein sequence ID" value="MDQ7910979.1"/>
    <property type="molecule type" value="Genomic_DNA"/>
</dbReference>
<dbReference type="SUPFAM" id="SSF51735">
    <property type="entry name" value="NAD(P)-binding Rossmann-fold domains"/>
    <property type="match status" value="1"/>
</dbReference>
<evidence type="ECO:0000313" key="1">
    <source>
        <dbReference type="EMBL" id="MDQ7910979.1"/>
    </source>
</evidence>